<protein>
    <submittedName>
        <fullName evidence="2">Uncharacterized protein</fullName>
    </submittedName>
</protein>
<evidence type="ECO:0000313" key="2">
    <source>
        <dbReference type="EMBL" id="PQO27018.1"/>
    </source>
</evidence>
<dbReference type="EMBL" id="PUIB01000028">
    <property type="protein sequence ID" value="PQO27018.1"/>
    <property type="molecule type" value="Genomic_DNA"/>
</dbReference>
<feature type="coiled-coil region" evidence="1">
    <location>
        <begin position="39"/>
        <end position="66"/>
    </location>
</feature>
<keyword evidence="1" id="KW-0175">Coiled coil</keyword>
<evidence type="ECO:0000256" key="1">
    <source>
        <dbReference type="SAM" id="Coils"/>
    </source>
</evidence>
<comment type="caution">
    <text evidence="2">The sequence shown here is derived from an EMBL/GenBank/DDBJ whole genome shotgun (WGS) entry which is preliminary data.</text>
</comment>
<proteinExistence type="predicted"/>
<dbReference type="Proteomes" id="UP000239388">
    <property type="component" value="Unassembled WGS sequence"/>
</dbReference>
<gene>
    <name evidence="2" type="ORF">C5Y98_27560</name>
</gene>
<sequence length="255" mass="29972">MGFSAGGWLRLARRCFLVLLPLTIVTGWWIDRSRQLKALEPQERSLAELRTQVDQLQARLHQHRTFDGFDSTEEVLDVIANTHPAHFFDLQAQEFIKTSDEVFVDAFPALLQLLGDLDDIKRERAWTLLELARKSHRFERFEQDYLVGLSVMLRQPSLPAFRTILKWLREENIKDESIKQALTEKMRDDDDPYAPLAGYTLAALHPDVDIAPRLLEMIERKHSQWRYILHELPKYMPADEAKQWQETYRAKGKFE</sequence>
<accession>A0A2S8F4D6</accession>
<evidence type="ECO:0000313" key="3">
    <source>
        <dbReference type="Proteomes" id="UP000239388"/>
    </source>
</evidence>
<name>A0A2S8F4D6_9BACT</name>
<dbReference type="AlphaFoldDB" id="A0A2S8F4D6"/>
<dbReference type="RefSeq" id="WP_105359496.1">
    <property type="nucleotide sequence ID" value="NZ_PUIB01000028.1"/>
</dbReference>
<organism evidence="2 3">
    <name type="scientific">Blastopirellula marina</name>
    <dbReference type="NCBI Taxonomy" id="124"/>
    <lineage>
        <taxon>Bacteria</taxon>
        <taxon>Pseudomonadati</taxon>
        <taxon>Planctomycetota</taxon>
        <taxon>Planctomycetia</taxon>
        <taxon>Pirellulales</taxon>
        <taxon>Pirellulaceae</taxon>
        <taxon>Blastopirellula</taxon>
    </lineage>
</organism>
<reference evidence="2 3" key="1">
    <citation type="submission" date="2018-02" db="EMBL/GenBank/DDBJ databases">
        <title>Comparative genomes isolates from brazilian mangrove.</title>
        <authorList>
            <person name="Araujo J.E."/>
            <person name="Taketani R.G."/>
            <person name="Silva M.C.P."/>
            <person name="Loureco M.V."/>
            <person name="Andreote F.D."/>
        </authorList>
    </citation>
    <scope>NUCLEOTIDE SEQUENCE [LARGE SCALE GENOMIC DNA]</scope>
    <source>
        <strain evidence="2 3">NAP PRIS-MGV</strain>
    </source>
</reference>